<evidence type="ECO:0000256" key="11">
    <source>
        <dbReference type="ARBA" id="ARBA00023160"/>
    </source>
</evidence>
<dbReference type="InParanoid" id="A0A1X7UXB0"/>
<keyword evidence="8 14" id="KW-1133">Transmembrane helix</keyword>
<keyword evidence="9 14" id="KW-0443">Lipid metabolism</keyword>
<evidence type="ECO:0000256" key="9">
    <source>
        <dbReference type="ARBA" id="ARBA00023098"/>
    </source>
</evidence>
<keyword evidence="10 14" id="KW-0472">Membrane</keyword>
<evidence type="ECO:0000256" key="10">
    <source>
        <dbReference type="ARBA" id="ARBA00023136"/>
    </source>
</evidence>
<reference evidence="15" key="1">
    <citation type="submission" date="2017-05" db="UniProtKB">
        <authorList>
            <consortium name="EnsemblMetazoa"/>
        </authorList>
    </citation>
    <scope>IDENTIFICATION</scope>
</reference>
<evidence type="ECO:0000256" key="5">
    <source>
        <dbReference type="ARBA" id="ARBA00022516"/>
    </source>
</evidence>
<feature type="transmembrane region" description="Helical" evidence="14">
    <location>
        <begin position="174"/>
        <end position="193"/>
    </location>
</feature>
<dbReference type="Pfam" id="PF04387">
    <property type="entry name" value="PTPLA"/>
    <property type="match status" value="1"/>
</dbReference>
<comment type="function">
    <text evidence="14">Catalyzes the third of the four reactions of the long-chain fatty acids elongation cycle. This endoplasmic reticulum-bound enzymatic process, allows the addition of two carbons to the chain of long- and very long-chain fatty acids/VLCFAs per cycle. This enzyme catalyzes the dehydration of the 3-hydroxyacyl-CoA intermediate into trans-2,3-enoyl-CoA, within each cycle of fatty acid elongation. Thereby, it participates to the production of VLCFAs of different chain lengths that are involved in multiple biological processes as precursors of membrane lipids and lipid mediators.</text>
</comment>
<feature type="transmembrane region" description="Helical" evidence="14">
    <location>
        <begin position="95"/>
        <end position="118"/>
    </location>
</feature>
<comment type="subcellular location">
    <subcellularLocation>
        <location evidence="14">Endoplasmic reticulum membrane</location>
        <topology evidence="14">Multi-pass membrane protein</topology>
    </subcellularLocation>
    <subcellularLocation>
        <location evidence="1">Membrane</location>
        <topology evidence="1">Multi-pass membrane protein</topology>
    </subcellularLocation>
</comment>
<dbReference type="EnsemblMetazoa" id="Aqu2.1.32605_001">
    <property type="protein sequence ID" value="Aqu2.1.32605_001"/>
    <property type="gene ID" value="Aqu2.1.32605"/>
</dbReference>
<dbReference type="PANTHER" id="PTHR11035:SF3">
    <property type="entry name" value="VERY-LONG-CHAIN (3R)-3-HYDROXYACYL-COA DEHYDRATASE"/>
    <property type="match status" value="1"/>
</dbReference>
<dbReference type="GO" id="GO:0005789">
    <property type="term" value="C:endoplasmic reticulum membrane"/>
    <property type="evidence" value="ECO:0007669"/>
    <property type="project" value="UniProtKB-SubCell"/>
</dbReference>
<dbReference type="PANTHER" id="PTHR11035">
    <property type="entry name" value="VERY-LONG-CHAIN (3R)-3-HYDROXYACYL-COA DEHYDRATASE"/>
    <property type="match status" value="1"/>
</dbReference>
<name>A0A1X7UXB0_AMPQE</name>
<comment type="caution">
    <text evidence="14">Lacks conserved residue(s) required for the propagation of feature annotation.</text>
</comment>
<evidence type="ECO:0000256" key="12">
    <source>
        <dbReference type="ARBA" id="ARBA00023239"/>
    </source>
</evidence>
<dbReference type="GO" id="GO:0102158">
    <property type="term" value="F:very-long-chain (3R)-3-hydroxyacyl-CoA dehydratase activity"/>
    <property type="evidence" value="ECO:0007669"/>
    <property type="project" value="UniProtKB-EC"/>
</dbReference>
<dbReference type="FunCoup" id="A0A1X7UXB0">
    <property type="interactions" value="389"/>
</dbReference>
<organism evidence="15">
    <name type="scientific">Amphimedon queenslandica</name>
    <name type="common">Sponge</name>
    <dbReference type="NCBI Taxonomy" id="400682"/>
    <lineage>
        <taxon>Eukaryota</taxon>
        <taxon>Metazoa</taxon>
        <taxon>Porifera</taxon>
        <taxon>Demospongiae</taxon>
        <taxon>Heteroscleromorpha</taxon>
        <taxon>Haplosclerida</taxon>
        <taxon>Niphatidae</taxon>
        <taxon>Amphimedon</taxon>
    </lineage>
</organism>
<dbReference type="GO" id="GO:0030148">
    <property type="term" value="P:sphingolipid biosynthetic process"/>
    <property type="evidence" value="ECO:0007669"/>
    <property type="project" value="TreeGrafter"/>
</dbReference>
<keyword evidence="6 14" id="KW-0812">Transmembrane</keyword>
<sequence>MIQWHLESFTAFRWSTILLKTLKYYICNHEARPGLNGTAIGELRFFQTLACLELVHCIVGIVPSSVVLTFFQLFSRVAVVWGVPSHCMNQSVGMLLAQVGWSITEVIRYIYYACLLMGSKPYAITYLRYTLFYVLYPIGVLGEQILVYNALPLVRATQQWSIFLPNPWNISFSYYYFGYFGIMLYLSVFPQLYGHMIKQRQKALYKEKNKKSL</sequence>
<keyword evidence="5 14" id="KW-0444">Lipid biosynthesis</keyword>
<comment type="pathway">
    <text evidence="2 14">Lipid metabolism; fatty acid biosynthesis.</text>
</comment>
<accession>A0A1X7UXB0</accession>
<dbReference type="OrthoDB" id="46988at2759"/>
<comment type="catalytic activity">
    <reaction evidence="13 14">
        <text>a very-long-chain (3R)-3-hydroxyacyl-CoA = a very-long-chain (2E)-enoyl-CoA + H2O</text>
        <dbReference type="Rhea" id="RHEA:45812"/>
        <dbReference type="ChEBI" id="CHEBI:15377"/>
        <dbReference type="ChEBI" id="CHEBI:83728"/>
        <dbReference type="ChEBI" id="CHEBI:85440"/>
        <dbReference type="EC" id="4.2.1.134"/>
    </reaction>
</comment>
<evidence type="ECO:0000256" key="7">
    <source>
        <dbReference type="ARBA" id="ARBA00022832"/>
    </source>
</evidence>
<keyword evidence="11 14" id="KW-0275">Fatty acid biosynthesis</keyword>
<evidence type="ECO:0000256" key="2">
    <source>
        <dbReference type="ARBA" id="ARBA00005194"/>
    </source>
</evidence>
<feature type="transmembrane region" description="Helical" evidence="14">
    <location>
        <begin position="130"/>
        <end position="154"/>
    </location>
</feature>
<dbReference type="STRING" id="400682.A0A1X7UXB0"/>
<dbReference type="UniPathway" id="UPA00094"/>
<feature type="transmembrane region" description="Helical" evidence="14">
    <location>
        <begin position="54"/>
        <end position="75"/>
    </location>
</feature>
<keyword evidence="12 14" id="KW-0456">Lyase</keyword>
<dbReference type="AlphaFoldDB" id="A0A1X7UXB0"/>
<evidence type="ECO:0000256" key="4">
    <source>
        <dbReference type="ARBA" id="ARBA00013122"/>
    </source>
</evidence>
<evidence type="ECO:0000256" key="13">
    <source>
        <dbReference type="ARBA" id="ARBA00036671"/>
    </source>
</evidence>
<comment type="similarity">
    <text evidence="3 14">Belongs to the very long-chain fatty acids dehydratase HACD family.</text>
</comment>
<keyword evidence="14" id="KW-0256">Endoplasmic reticulum</keyword>
<evidence type="ECO:0000256" key="3">
    <source>
        <dbReference type="ARBA" id="ARBA00007811"/>
    </source>
</evidence>
<evidence type="ECO:0000256" key="8">
    <source>
        <dbReference type="ARBA" id="ARBA00022989"/>
    </source>
</evidence>
<dbReference type="GO" id="GO:0042761">
    <property type="term" value="P:very long-chain fatty acid biosynthetic process"/>
    <property type="evidence" value="ECO:0007669"/>
    <property type="project" value="TreeGrafter"/>
</dbReference>
<proteinExistence type="inferred from homology"/>
<evidence type="ECO:0000256" key="14">
    <source>
        <dbReference type="RuleBase" id="RU363109"/>
    </source>
</evidence>
<evidence type="ECO:0000256" key="6">
    <source>
        <dbReference type="ARBA" id="ARBA00022692"/>
    </source>
</evidence>
<evidence type="ECO:0000256" key="1">
    <source>
        <dbReference type="ARBA" id="ARBA00004141"/>
    </source>
</evidence>
<keyword evidence="7 14" id="KW-0276">Fatty acid metabolism</keyword>
<dbReference type="InterPro" id="IPR007482">
    <property type="entry name" value="Tyr_Pase-like_PTPLA"/>
</dbReference>
<protein>
    <recommendedName>
        <fullName evidence="4 14">Very-long-chain (3R)-3-hydroxyacyl-CoA dehydratase</fullName>
        <ecNumber evidence="4 14">4.2.1.134</ecNumber>
    </recommendedName>
</protein>
<dbReference type="GO" id="GO:0030497">
    <property type="term" value="P:fatty acid elongation"/>
    <property type="evidence" value="ECO:0007669"/>
    <property type="project" value="TreeGrafter"/>
</dbReference>
<evidence type="ECO:0000313" key="15">
    <source>
        <dbReference type="EnsemblMetazoa" id="Aqu2.1.32605_001"/>
    </source>
</evidence>
<dbReference type="EC" id="4.2.1.134" evidence="4 14"/>